<reference evidence="2" key="2">
    <citation type="journal article" date="2021" name="PeerJ">
        <title>Extensive microbial diversity within the chicken gut microbiome revealed by metagenomics and culture.</title>
        <authorList>
            <person name="Gilroy R."/>
            <person name="Ravi A."/>
            <person name="Getino M."/>
            <person name="Pursley I."/>
            <person name="Horton D.L."/>
            <person name="Alikhan N.F."/>
            <person name="Baker D."/>
            <person name="Gharbi K."/>
            <person name="Hall N."/>
            <person name="Watson M."/>
            <person name="Adriaenssens E.M."/>
            <person name="Foster-Nyarko E."/>
            <person name="Jarju S."/>
            <person name="Secka A."/>
            <person name="Antonio M."/>
            <person name="Oren A."/>
            <person name="Chaudhuri R.R."/>
            <person name="La Ragione R."/>
            <person name="Hildebrand F."/>
            <person name="Pallen M.J."/>
        </authorList>
    </citation>
    <scope>NUCLEOTIDE SEQUENCE</scope>
    <source>
        <strain evidence="2">35461</strain>
    </source>
</reference>
<protein>
    <submittedName>
        <fullName evidence="2">Uncharacterized protein</fullName>
    </submittedName>
</protein>
<reference evidence="2" key="1">
    <citation type="submission" date="2020-10" db="EMBL/GenBank/DDBJ databases">
        <authorList>
            <person name="Gilroy R."/>
        </authorList>
    </citation>
    <scope>NUCLEOTIDE SEQUENCE</scope>
    <source>
        <strain evidence="2">35461</strain>
    </source>
</reference>
<accession>A0A9D1NPX7</accession>
<dbReference type="EMBL" id="DVOR01000243">
    <property type="protein sequence ID" value="HIV09999.1"/>
    <property type="molecule type" value="Genomic_DNA"/>
</dbReference>
<name>A0A9D1NPX7_9BACT</name>
<keyword evidence="1" id="KW-0732">Signal</keyword>
<feature type="signal peptide" evidence="1">
    <location>
        <begin position="1"/>
        <end position="21"/>
    </location>
</feature>
<organism evidence="2 3">
    <name type="scientific">Candidatus Spyradenecus faecavium</name>
    <dbReference type="NCBI Taxonomy" id="2840947"/>
    <lineage>
        <taxon>Bacteria</taxon>
        <taxon>Pseudomonadati</taxon>
        <taxon>Lentisphaerota</taxon>
        <taxon>Lentisphaeria</taxon>
        <taxon>Lentisphaerales</taxon>
        <taxon>Lentisphaeraceae</taxon>
        <taxon>Lentisphaeraceae incertae sedis</taxon>
        <taxon>Candidatus Spyradenecus</taxon>
    </lineage>
</organism>
<feature type="chain" id="PRO_5039050350" evidence="1">
    <location>
        <begin position="22"/>
        <end position="471"/>
    </location>
</feature>
<dbReference type="Proteomes" id="UP000886845">
    <property type="component" value="Unassembled WGS sequence"/>
</dbReference>
<evidence type="ECO:0000313" key="2">
    <source>
        <dbReference type="EMBL" id="HIV09999.1"/>
    </source>
</evidence>
<evidence type="ECO:0000256" key="1">
    <source>
        <dbReference type="SAM" id="SignalP"/>
    </source>
</evidence>
<sequence length="471" mass="51363">MSRIRVFTSVLGVLLSLPLVAEEPSAVVLTNPVRRNQSKNFSQFIATPVEHDVDGSLFCFQMAEGATLILNRGGYKHATLCIETRAPVSNPAYVVVKTLQYSPVVFRNVEGMDAGVIRISGDWPDDGEEDSSFFWNPASFSMECDLEIASPLAYREGHYFRTTGITIPAGRTLRLCYEADHAVRRPLVVFADRTSTLAFADTRREGEPIPDEYLDPAFTSQGTLSFERAVSVTLPLDQYVEARLLWPADEEKVKASSLTLIESGPYAEQVEVPAFPEKMAFTFLRADGMPVADYEVVYGEETNVLTRKDPAYEPSDFWGLPADMSAEMAGLIPDGKTAGVVTGPHTVEEAAEALRCFSGVAKVEERKDDASVVDLRVDYAFGISRLTVVDGGESVLVEVTLTSGATTDAPDFWVEPVLVANDTPLDVKPLTEEAIAERGLSAPSGAATRWFLVPLDNVTGALSVRVGEDEE</sequence>
<evidence type="ECO:0000313" key="3">
    <source>
        <dbReference type="Proteomes" id="UP000886845"/>
    </source>
</evidence>
<proteinExistence type="predicted"/>
<dbReference type="AlphaFoldDB" id="A0A9D1NPX7"/>
<comment type="caution">
    <text evidence="2">The sequence shown here is derived from an EMBL/GenBank/DDBJ whole genome shotgun (WGS) entry which is preliminary data.</text>
</comment>
<gene>
    <name evidence="2" type="ORF">IAC79_07795</name>
</gene>